<dbReference type="AlphaFoldDB" id="A0A7X1FAS9"/>
<sequence>MAVRSGGLRRVTALLAGAAAVMAGPLQAQVASNVGHGAAKFDPSPGVPRKPDQAKELALKITQPFSVASVGDLLQFQPFAISNDPDVRAVLDRLQQADVTTGDFENEIMDFDRFGHAGLNLATKEVADDWKLMGIDLVSRANNKDPRAPGIWEDLAQVERVGIIHAGIARSLPEARMGRFVATPKGLVGFVGVYALGGLEACCAGGTLVRVTPEQLAGVRAIKQSILARRDEVEIPVELPRPDDAGEAQLFGLTFTSAAVPADTPVVKPALYPGDGEPGSDDGVRNMLHVTQYHGVTAPQLALLREIAGQPGEGDLKAWGTQFRLMDRPGEHSFDMDAADLREILTQYRTAKQASDLLVTNVHWHQNRYDFQRYSFDHFPADFQIRFAHAAIDQGVDVFVAQGVHTMKGVEIYKGKPIFYGTSNFIFQSAIMPMPKGRYPGRKPEDAAHGPFRESLEANAKGGEIVGEHEYQGFWQLKPTLESFVAETRFEAGKLKQVRLIPVDLGQTPRPGSQVGIPRRPAPEVARKILAELAEYSKPFGTVIAVRNGIGIIDVN</sequence>
<proteinExistence type="inferred from homology"/>
<dbReference type="InterPro" id="IPR052169">
    <property type="entry name" value="CW_Biosynth-Accessory"/>
</dbReference>
<dbReference type="Pfam" id="PF09587">
    <property type="entry name" value="PGA_cap"/>
    <property type="match status" value="2"/>
</dbReference>
<accession>A0A7X1FAS9</accession>
<comment type="similarity">
    <text evidence="1">Belongs to the CapA family.</text>
</comment>
<feature type="chain" id="PRO_5031144745" evidence="2">
    <location>
        <begin position="29"/>
        <end position="556"/>
    </location>
</feature>
<dbReference type="Proteomes" id="UP000520156">
    <property type="component" value="Unassembled WGS sequence"/>
</dbReference>
<keyword evidence="2" id="KW-0732">Signal</keyword>
<evidence type="ECO:0000256" key="2">
    <source>
        <dbReference type="SAM" id="SignalP"/>
    </source>
</evidence>
<gene>
    <name evidence="4" type="ORF">H7F49_17920</name>
</gene>
<dbReference type="InterPro" id="IPR029052">
    <property type="entry name" value="Metallo-depent_PP-like"/>
</dbReference>
<protein>
    <submittedName>
        <fullName evidence="4">CapA family protein</fullName>
    </submittedName>
</protein>
<dbReference type="PANTHER" id="PTHR33393:SF13">
    <property type="entry name" value="PGA BIOSYNTHESIS PROTEIN CAPA"/>
    <property type="match status" value="1"/>
</dbReference>
<dbReference type="RefSeq" id="WP_185684936.1">
    <property type="nucleotide sequence ID" value="NZ_JACLAU010000056.1"/>
</dbReference>
<evidence type="ECO:0000313" key="4">
    <source>
        <dbReference type="EMBL" id="MBC2653562.1"/>
    </source>
</evidence>
<dbReference type="EMBL" id="JACLAU010000056">
    <property type="protein sequence ID" value="MBC2653562.1"/>
    <property type="molecule type" value="Genomic_DNA"/>
</dbReference>
<dbReference type="InterPro" id="IPR019079">
    <property type="entry name" value="Capsule_synth_CapA"/>
</dbReference>
<reference evidence="4 5" key="1">
    <citation type="submission" date="2020-08" db="EMBL/GenBank/DDBJ databases">
        <title>The genome sequence of Novosphingobium flavum 4Y4.</title>
        <authorList>
            <person name="Liu Y."/>
        </authorList>
    </citation>
    <scope>NUCLEOTIDE SEQUENCE [LARGE SCALE GENOMIC DNA]</scope>
    <source>
        <strain evidence="4 5">4Y4</strain>
    </source>
</reference>
<organism evidence="4 5">
    <name type="scientific">Novosphingobium aerophilum</name>
    <dbReference type="NCBI Taxonomy" id="2839843"/>
    <lineage>
        <taxon>Bacteria</taxon>
        <taxon>Pseudomonadati</taxon>
        <taxon>Pseudomonadota</taxon>
        <taxon>Alphaproteobacteria</taxon>
        <taxon>Sphingomonadales</taxon>
        <taxon>Sphingomonadaceae</taxon>
        <taxon>Novosphingobium</taxon>
    </lineage>
</organism>
<dbReference type="PANTHER" id="PTHR33393">
    <property type="entry name" value="POLYGLUTAMINE SYNTHESIS ACCESSORY PROTEIN RV0574C-RELATED"/>
    <property type="match status" value="1"/>
</dbReference>
<dbReference type="SUPFAM" id="SSF56300">
    <property type="entry name" value="Metallo-dependent phosphatases"/>
    <property type="match status" value="1"/>
</dbReference>
<feature type="signal peptide" evidence="2">
    <location>
        <begin position="1"/>
        <end position="28"/>
    </location>
</feature>
<comment type="caution">
    <text evidence="4">The sequence shown here is derived from an EMBL/GenBank/DDBJ whole genome shotgun (WGS) entry which is preliminary data.</text>
</comment>
<evidence type="ECO:0000313" key="5">
    <source>
        <dbReference type="Proteomes" id="UP000520156"/>
    </source>
</evidence>
<evidence type="ECO:0000259" key="3">
    <source>
        <dbReference type="SMART" id="SM00854"/>
    </source>
</evidence>
<name>A0A7X1FAS9_9SPHN</name>
<evidence type="ECO:0000256" key="1">
    <source>
        <dbReference type="ARBA" id="ARBA00005662"/>
    </source>
</evidence>
<dbReference type="SMART" id="SM00854">
    <property type="entry name" value="PGA_cap"/>
    <property type="match status" value="1"/>
</dbReference>
<keyword evidence="5" id="KW-1185">Reference proteome</keyword>
<feature type="domain" description="Capsule synthesis protein CapA" evidence="3">
    <location>
        <begin position="66"/>
        <end position="429"/>
    </location>
</feature>